<dbReference type="Pfam" id="PF00319">
    <property type="entry name" value="SRF-TF"/>
    <property type="match status" value="1"/>
</dbReference>
<keyword evidence="5" id="KW-0539">Nucleus</keyword>
<keyword evidence="4" id="KW-0804">Transcription</keyword>
<evidence type="ECO:0000256" key="3">
    <source>
        <dbReference type="ARBA" id="ARBA00023125"/>
    </source>
</evidence>
<feature type="region of interest" description="Disordered" evidence="6">
    <location>
        <begin position="334"/>
        <end position="367"/>
    </location>
</feature>
<reference evidence="8" key="1">
    <citation type="submission" date="2023-07" db="EMBL/GenBank/DDBJ databases">
        <title>A chromosome-level genome assembly of Lolium multiflorum.</title>
        <authorList>
            <person name="Chen Y."/>
            <person name="Copetti D."/>
            <person name="Kolliker R."/>
            <person name="Studer B."/>
        </authorList>
    </citation>
    <scope>NUCLEOTIDE SEQUENCE</scope>
    <source>
        <strain evidence="8">02402/16</strain>
        <tissue evidence="8">Leaf</tissue>
    </source>
</reference>
<accession>A0AAD8WM01</accession>
<protein>
    <recommendedName>
        <fullName evidence="7">MADS-box domain-containing protein</fullName>
    </recommendedName>
</protein>
<gene>
    <name evidence="8" type="ORF">QYE76_052879</name>
</gene>
<dbReference type="GO" id="GO:0005634">
    <property type="term" value="C:nucleus"/>
    <property type="evidence" value="ECO:0007669"/>
    <property type="project" value="UniProtKB-SubCell"/>
</dbReference>
<feature type="domain" description="MADS-box" evidence="7">
    <location>
        <begin position="1"/>
        <end position="46"/>
    </location>
</feature>
<evidence type="ECO:0000259" key="7">
    <source>
        <dbReference type="PROSITE" id="PS50066"/>
    </source>
</evidence>
<comment type="subcellular location">
    <subcellularLocation>
        <location evidence="1">Nucleus</location>
    </subcellularLocation>
</comment>
<dbReference type="PROSITE" id="PS50066">
    <property type="entry name" value="MADS_BOX_2"/>
    <property type="match status" value="1"/>
</dbReference>
<dbReference type="Proteomes" id="UP001231189">
    <property type="component" value="Unassembled WGS sequence"/>
</dbReference>
<feature type="compositionally biased region" description="Polar residues" evidence="6">
    <location>
        <begin position="357"/>
        <end position="367"/>
    </location>
</feature>
<dbReference type="PANTHER" id="PTHR48019">
    <property type="entry name" value="SERUM RESPONSE FACTOR HOMOLOG"/>
    <property type="match status" value="1"/>
</dbReference>
<dbReference type="SMART" id="SM00432">
    <property type="entry name" value="MADS"/>
    <property type="match status" value="1"/>
</dbReference>
<evidence type="ECO:0000256" key="6">
    <source>
        <dbReference type="SAM" id="MobiDB-lite"/>
    </source>
</evidence>
<sequence>MPRCKIAMRLIEGARARAATYARRAKGIKKKAGELATLCGVQVALVCAAGVAGVVPLQWESEEGVLDKYRAVPPEIRAQHTLRIHLEAELCKERAKLARVQQQGPGSLADVGVALGDMTPAEAGELLETINATLRATRKRLEALGLPADGLLEQTAADAVMAPQLGHDGFPCIGGNAGDVDAGFQLQMVPCPGKNDNLGRRPEEFLWDNNSYQMHNAETTQPPFGFQHTGGNYLGGVDSYGQMQAPGYGNAHYVCPELTMCHDQPCNGVLPVGYYYQSPPLGMGMGGHFINATPAPEQSAIVSGTGGEYAMGMGGNFTSVESYPGYWWSGQDFQRGDADTSNSSQAAPSPQFPAPGTRSSSKVFRHP</sequence>
<evidence type="ECO:0000256" key="4">
    <source>
        <dbReference type="ARBA" id="ARBA00023163"/>
    </source>
</evidence>
<proteinExistence type="predicted"/>
<comment type="caution">
    <text evidence="8">The sequence shown here is derived from an EMBL/GenBank/DDBJ whole genome shotgun (WGS) entry which is preliminary data.</text>
</comment>
<name>A0AAD8WM01_LOLMU</name>
<evidence type="ECO:0000256" key="1">
    <source>
        <dbReference type="ARBA" id="ARBA00004123"/>
    </source>
</evidence>
<keyword evidence="3" id="KW-0238">DNA-binding</keyword>
<dbReference type="InterPro" id="IPR002100">
    <property type="entry name" value="TF_MADSbox"/>
</dbReference>
<evidence type="ECO:0000256" key="5">
    <source>
        <dbReference type="ARBA" id="ARBA00023242"/>
    </source>
</evidence>
<evidence type="ECO:0000313" key="9">
    <source>
        <dbReference type="Proteomes" id="UP001231189"/>
    </source>
</evidence>
<evidence type="ECO:0000256" key="2">
    <source>
        <dbReference type="ARBA" id="ARBA00023015"/>
    </source>
</evidence>
<keyword evidence="9" id="KW-1185">Reference proteome</keyword>
<dbReference type="Gene3D" id="3.40.1810.10">
    <property type="entry name" value="Transcription factor, MADS-box"/>
    <property type="match status" value="1"/>
</dbReference>
<dbReference type="GO" id="GO:0003677">
    <property type="term" value="F:DNA binding"/>
    <property type="evidence" value="ECO:0007669"/>
    <property type="project" value="UniProtKB-KW"/>
</dbReference>
<organism evidence="8 9">
    <name type="scientific">Lolium multiflorum</name>
    <name type="common">Italian ryegrass</name>
    <name type="synonym">Lolium perenne subsp. multiflorum</name>
    <dbReference type="NCBI Taxonomy" id="4521"/>
    <lineage>
        <taxon>Eukaryota</taxon>
        <taxon>Viridiplantae</taxon>
        <taxon>Streptophyta</taxon>
        <taxon>Embryophyta</taxon>
        <taxon>Tracheophyta</taxon>
        <taxon>Spermatophyta</taxon>
        <taxon>Magnoliopsida</taxon>
        <taxon>Liliopsida</taxon>
        <taxon>Poales</taxon>
        <taxon>Poaceae</taxon>
        <taxon>BOP clade</taxon>
        <taxon>Pooideae</taxon>
        <taxon>Poodae</taxon>
        <taxon>Poeae</taxon>
        <taxon>Poeae Chloroplast Group 2 (Poeae type)</taxon>
        <taxon>Loliodinae</taxon>
        <taxon>Loliinae</taxon>
        <taxon>Lolium</taxon>
    </lineage>
</organism>
<dbReference type="AlphaFoldDB" id="A0AAD8WM01"/>
<dbReference type="InterPro" id="IPR050142">
    <property type="entry name" value="MADS-box/MEF2_TF"/>
</dbReference>
<dbReference type="GO" id="GO:0046983">
    <property type="term" value="F:protein dimerization activity"/>
    <property type="evidence" value="ECO:0007669"/>
    <property type="project" value="InterPro"/>
</dbReference>
<keyword evidence="2" id="KW-0805">Transcription regulation</keyword>
<dbReference type="InterPro" id="IPR036879">
    <property type="entry name" value="TF_MADSbox_sf"/>
</dbReference>
<evidence type="ECO:0000313" key="8">
    <source>
        <dbReference type="EMBL" id="KAK1664720.1"/>
    </source>
</evidence>
<dbReference type="SUPFAM" id="SSF55455">
    <property type="entry name" value="SRF-like"/>
    <property type="match status" value="1"/>
</dbReference>
<dbReference type="EMBL" id="JAUUTY010000003">
    <property type="protein sequence ID" value="KAK1664720.1"/>
    <property type="molecule type" value="Genomic_DNA"/>
</dbReference>